<evidence type="ECO:0000256" key="2">
    <source>
        <dbReference type="ARBA" id="ARBA00023015"/>
    </source>
</evidence>
<reference evidence="7 8" key="1">
    <citation type="submission" date="2018-07" db="EMBL/GenBank/DDBJ databases">
        <title>Genome sequence of Rhodococcus rhodnii ATCC 35071 from Rhodnius prolixus.</title>
        <authorList>
            <person name="Patel V."/>
            <person name="Vogel K.J."/>
        </authorList>
    </citation>
    <scope>NUCLEOTIDE SEQUENCE [LARGE SCALE GENOMIC DNA]</scope>
    <source>
        <strain evidence="7 8">ATCC 35071</strain>
    </source>
</reference>
<sequence length="275" mass="29680">MITLETLGEVRLSTGTPRLDGAPATIAIDSANTATAFAAFAHRRGATVTVQDLVEAMWRGRPTRTARQGVHVQISRMRKLLAGLGCDGAEAIVKVAGGYRLNGDLVVTDVVLFEQYAQCGHVAQRTGAFQDALRFYDSALALWHGEPMAGLSVGPGLGRLRDALSKLHLEVRGARAEVLIRLGAGREVISEFQELVELDPYQELLHAGLMIALSRSGRRGEALRVYRTLACRLNSELGIRPDPRIHALFRAVADGAEYRVAEIYSAEATALPGAN</sequence>
<dbReference type="GO" id="GO:0006355">
    <property type="term" value="P:regulation of DNA-templated transcription"/>
    <property type="evidence" value="ECO:0007669"/>
    <property type="project" value="InterPro"/>
</dbReference>
<dbReference type="InterPro" id="IPR011990">
    <property type="entry name" value="TPR-like_helical_dom_sf"/>
</dbReference>
<dbReference type="InterPro" id="IPR051677">
    <property type="entry name" value="AfsR-DnrI-RedD_regulator"/>
</dbReference>
<evidence type="ECO:0000256" key="1">
    <source>
        <dbReference type="ARBA" id="ARBA00005820"/>
    </source>
</evidence>
<dbReference type="InterPro" id="IPR001867">
    <property type="entry name" value="OmpR/PhoB-type_DNA-bd"/>
</dbReference>
<organism evidence="7 8">
    <name type="scientific">Rhodococcus rhodnii</name>
    <dbReference type="NCBI Taxonomy" id="38312"/>
    <lineage>
        <taxon>Bacteria</taxon>
        <taxon>Bacillati</taxon>
        <taxon>Actinomycetota</taxon>
        <taxon>Actinomycetes</taxon>
        <taxon>Mycobacteriales</taxon>
        <taxon>Nocardiaceae</taxon>
        <taxon>Rhodococcus</taxon>
    </lineage>
</organism>
<keyword evidence="3" id="KW-0238">DNA-binding</keyword>
<dbReference type="GO" id="GO:0000160">
    <property type="term" value="P:phosphorelay signal transduction system"/>
    <property type="evidence" value="ECO:0007669"/>
    <property type="project" value="InterPro"/>
</dbReference>
<evidence type="ECO:0000256" key="3">
    <source>
        <dbReference type="ARBA" id="ARBA00023125"/>
    </source>
</evidence>
<dbReference type="GO" id="GO:0003677">
    <property type="term" value="F:DNA binding"/>
    <property type="evidence" value="ECO:0007669"/>
    <property type="project" value="UniProtKB-KW"/>
</dbReference>
<proteinExistence type="inferred from homology"/>
<evidence type="ECO:0008006" key="9">
    <source>
        <dbReference type="Google" id="ProtNLM"/>
    </source>
</evidence>
<dbReference type="Proteomes" id="UP000471120">
    <property type="component" value="Unassembled WGS sequence"/>
</dbReference>
<gene>
    <name evidence="7" type="ORF">DW322_20930</name>
</gene>
<dbReference type="SMART" id="SM00862">
    <property type="entry name" value="Trans_reg_C"/>
    <property type="match status" value="1"/>
</dbReference>
<evidence type="ECO:0000313" key="8">
    <source>
        <dbReference type="Proteomes" id="UP000471120"/>
    </source>
</evidence>
<dbReference type="Gene3D" id="1.25.40.10">
    <property type="entry name" value="Tetratricopeptide repeat domain"/>
    <property type="match status" value="1"/>
</dbReference>
<dbReference type="PANTHER" id="PTHR35807">
    <property type="entry name" value="TRANSCRIPTIONAL REGULATOR REDD-RELATED"/>
    <property type="match status" value="1"/>
</dbReference>
<dbReference type="SUPFAM" id="SSF48452">
    <property type="entry name" value="TPR-like"/>
    <property type="match status" value="1"/>
</dbReference>
<dbReference type="PANTHER" id="PTHR35807:SF1">
    <property type="entry name" value="TRANSCRIPTIONAL REGULATOR REDD"/>
    <property type="match status" value="1"/>
</dbReference>
<dbReference type="CDD" id="cd15831">
    <property type="entry name" value="BTAD"/>
    <property type="match status" value="1"/>
</dbReference>
<protein>
    <recommendedName>
        <fullName evidence="9">OmpR/PhoB-type domain-containing protein</fullName>
    </recommendedName>
</protein>
<dbReference type="SUPFAM" id="SSF46894">
    <property type="entry name" value="C-terminal effector domain of the bipartite response regulators"/>
    <property type="match status" value="1"/>
</dbReference>
<dbReference type="Pfam" id="PF03704">
    <property type="entry name" value="BTAD"/>
    <property type="match status" value="1"/>
</dbReference>
<comment type="similarity">
    <text evidence="1">Belongs to the AfsR/DnrI/RedD regulatory family.</text>
</comment>
<evidence type="ECO:0000256" key="4">
    <source>
        <dbReference type="ARBA" id="ARBA00023163"/>
    </source>
</evidence>
<dbReference type="SMART" id="SM01043">
    <property type="entry name" value="BTAD"/>
    <property type="match status" value="1"/>
</dbReference>
<dbReference type="InterPro" id="IPR036388">
    <property type="entry name" value="WH-like_DNA-bd_sf"/>
</dbReference>
<evidence type="ECO:0000313" key="7">
    <source>
        <dbReference type="EMBL" id="TXG92185.1"/>
    </source>
</evidence>
<name>A0A6P2CHU6_9NOCA</name>
<feature type="domain" description="OmpR/PhoB-type" evidence="5">
    <location>
        <begin position="23"/>
        <end position="101"/>
    </location>
</feature>
<dbReference type="Gene3D" id="1.10.10.10">
    <property type="entry name" value="Winged helix-like DNA-binding domain superfamily/Winged helix DNA-binding domain"/>
    <property type="match status" value="1"/>
</dbReference>
<comment type="caution">
    <text evidence="7">The sequence shown here is derived from an EMBL/GenBank/DDBJ whole genome shotgun (WGS) entry which is preliminary data.</text>
</comment>
<dbReference type="InterPro" id="IPR005158">
    <property type="entry name" value="BTAD"/>
</dbReference>
<dbReference type="RefSeq" id="WP_010838182.1">
    <property type="nucleotide sequence ID" value="NZ_QRCM01000001.1"/>
</dbReference>
<dbReference type="EMBL" id="QRCM01000001">
    <property type="protein sequence ID" value="TXG92185.1"/>
    <property type="molecule type" value="Genomic_DNA"/>
</dbReference>
<feature type="domain" description="Bacterial transcriptional activator" evidence="6">
    <location>
        <begin position="108"/>
        <end position="253"/>
    </location>
</feature>
<dbReference type="AlphaFoldDB" id="A0A6P2CHU6"/>
<accession>A0A6P2CHU6</accession>
<evidence type="ECO:0000259" key="6">
    <source>
        <dbReference type="SMART" id="SM01043"/>
    </source>
</evidence>
<evidence type="ECO:0000259" key="5">
    <source>
        <dbReference type="SMART" id="SM00862"/>
    </source>
</evidence>
<keyword evidence="2" id="KW-0805">Transcription regulation</keyword>
<dbReference type="InterPro" id="IPR016032">
    <property type="entry name" value="Sig_transdc_resp-reg_C-effctor"/>
</dbReference>
<keyword evidence="4" id="KW-0804">Transcription</keyword>